<dbReference type="Proteomes" id="UP000693797">
    <property type="component" value="Segment"/>
</dbReference>
<keyword evidence="2" id="KW-1185">Reference proteome</keyword>
<accession>A0A8E5E808</accession>
<organism evidence="1 2">
    <name type="scientific">Cellulophaga phage Calle_1</name>
    <dbReference type="NCBI Taxonomy" id="2745643"/>
    <lineage>
        <taxon>Viruses</taxon>
        <taxon>Duplodnaviria</taxon>
        <taxon>Heunggongvirae</taxon>
        <taxon>Uroviricota</taxon>
        <taxon>Caudoviricetes</taxon>
        <taxon>Pervagoviridae</taxon>
        <taxon>Callevirus</taxon>
        <taxon>Callevirus Calle</taxon>
    </lineage>
</organism>
<reference evidence="1 2" key="1">
    <citation type="submission" date="2020-07" db="EMBL/GenBank/DDBJ databases">
        <title>Highly diverse flavobacterial phages as mortality factor during North Sea spring blooms.</title>
        <authorList>
            <person name="Bartlau N."/>
            <person name="Wichels A."/>
            <person name="Krohne G."/>
            <person name="Adriaenssens E.M."/>
            <person name="Heins A."/>
            <person name="Fuchs B.M."/>
            <person name="Amann R."/>
            <person name="Moraru C."/>
        </authorList>
    </citation>
    <scope>NUCLEOTIDE SEQUENCE [LARGE SCALE GENOMIC DNA]</scope>
</reference>
<name>A0A8E5E808_9CAUD</name>
<proteinExistence type="predicted"/>
<gene>
    <name evidence="1" type="ORF">Calle1_75</name>
</gene>
<evidence type="ECO:0000313" key="1">
    <source>
        <dbReference type="EMBL" id="QQV89740.1"/>
    </source>
</evidence>
<dbReference type="Pfam" id="PF06356">
    <property type="entry name" value="DUF1064"/>
    <property type="match status" value="1"/>
</dbReference>
<dbReference type="EMBL" id="MT732432">
    <property type="protein sequence ID" value="QQV89740.1"/>
    <property type="molecule type" value="Genomic_DNA"/>
</dbReference>
<sequence>MKKKAKPKTARGYNRQTNAKKIVYDGITFRSRLEMMMYRLLQKNDIPFAYEEQKFNIDTAFTSPNISYEKFMNGKGVYKDRGGKAYTDAIYTPDFTPPVGKPLTWLIEVKGRSFPDFPRTWRLFKKYLVDYKLNTVLFMPRNLEDCKETITLIKNL</sequence>
<dbReference type="InterPro" id="IPR009414">
    <property type="entry name" value="DUF1064"/>
</dbReference>
<protein>
    <submittedName>
        <fullName evidence="1">Uncharacterized protein</fullName>
    </submittedName>
</protein>
<dbReference type="Gene3D" id="3.40.91.30">
    <property type="match status" value="1"/>
</dbReference>
<evidence type="ECO:0000313" key="2">
    <source>
        <dbReference type="Proteomes" id="UP000693797"/>
    </source>
</evidence>